<dbReference type="FunFam" id="3.30.20.10:FF:000001">
    <property type="entry name" value="Endochitinase (Chitinase)"/>
    <property type="match status" value="2"/>
</dbReference>
<dbReference type="PROSITE" id="PS00774">
    <property type="entry name" value="CHITINASE_19_2"/>
    <property type="match status" value="2"/>
</dbReference>
<dbReference type="PANTHER" id="PTHR22595">
    <property type="entry name" value="CHITINASE-RELATED"/>
    <property type="match status" value="1"/>
</dbReference>
<keyword evidence="3" id="KW-0147">Chitin-binding</keyword>
<dbReference type="GO" id="GO:0006032">
    <property type="term" value="P:chitin catabolic process"/>
    <property type="evidence" value="ECO:0007669"/>
    <property type="project" value="UniProtKB-KW"/>
</dbReference>
<feature type="domain" description="Glycoside hydrolase family 19 catalytic" evidence="11">
    <location>
        <begin position="384"/>
        <end position="394"/>
    </location>
</feature>
<comment type="catalytic activity">
    <reaction evidence="1">
        <text>Random endo-hydrolysis of N-acetyl-beta-D-glucosaminide (1-&gt;4)-beta-linkages in chitin and chitodextrins.</text>
        <dbReference type="EC" id="3.2.1.14"/>
    </reaction>
</comment>
<feature type="domain" description="Glycoside hydrolase family 19 catalytic" evidence="11">
    <location>
        <begin position="163"/>
        <end position="173"/>
    </location>
</feature>
<dbReference type="Proteomes" id="UP001552299">
    <property type="component" value="Unassembled WGS sequence"/>
</dbReference>
<protein>
    <recommendedName>
        <fullName evidence="2">chitinase</fullName>
        <ecNumber evidence="2">3.2.1.14</ecNumber>
    </recommendedName>
</protein>
<dbReference type="AlphaFoldDB" id="A0ABD0UZM4"/>
<comment type="caution">
    <text evidence="12">The sequence shown here is derived from an EMBL/GenBank/DDBJ whole genome shotgun (WGS) entry which is preliminary data.</text>
</comment>
<evidence type="ECO:0000256" key="7">
    <source>
        <dbReference type="ARBA" id="ARBA00023295"/>
    </source>
</evidence>
<feature type="domain" description="Glycoside hydrolase family 19 catalytic" evidence="10">
    <location>
        <begin position="49"/>
        <end position="71"/>
    </location>
</feature>
<dbReference type="Gene3D" id="1.10.530.10">
    <property type="match status" value="2"/>
</dbReference>
<dbReference type="SUPFAM" id="SSF53955">
    <property type="entry name" value="Lysozyme-like"/>
    <property type="match status" value="2"/>
</dbReference>
<evidence type="ECO:0000256" key="4">
    <source>
        <dbReference type="ARBA" id="ARBA00022801"/>
    </source>
</evidence>
<dbReference type="GO" id="GO:0000272">
    <property type="term" value="P:polysaccharide catabolic process"/>
    <property type="evidence" value="ECO:0007669"/>
    <property type="project" value="UniProtKB-KW"/>
</dbReference>
<keyword evidence="5" id="KW-0146">Chitin degradation</keyword>
<sequence length="450" mass="49942">MARAKSNFFISLLLLIGTGEHVVGQNYGCADIVSQQFFDGLTSQVDTGCEAYGFYTREAFLNAWQSYSGFGDDPTIDDTKREIATFFAHVSHETINMCYKKQGDKSNAYCDFNTQDYPCTPGKMYYGRGPLQISWNYNYGPAGQEIGFDGLNWLEAVSTDPTISFKTSLWFWMRNVHGIVGQGFGATIQAINGVLECGGQNQGAVNHRVNLYQKYCGQFNTMDGVKLSFLIPLLLIITACELIAGQNCGCAYIVSQEFFDGLTSQANPNCEGNGFYTRDAFLNAWQSYSGFAESPSIDDTKREIAAFFAHVSHETTRMCFKDQEDKSNPYCAPNAQGYPCTPGKMYYGRGPLQISWNYNYGPAGQEIGFDGLNWPEAVSTDAIISFKTALWFWMRNVHGIIGQGFGATIRAINGDVECGGKNQDAVNDRINLYQNYCGQFNVSPGDNLYC</sequence>
<dbReference type="PROSITE" id="PS00773">
    <property type="entry name" value="CHITINASE_19_1"/>
    <property type="match status" value="2"/>
</dbReference>
<dbReference type="Pfam" id="PF00182">
    <property type="entry name" value="Glyco_hydro_19"/>
    <property type="match status" value="2"/>
</dbReference>
<organism evidence="12 13">
    <name type="scientific">Dendrobium thyrsiflorum</name>
    <name type="common">Pinecone-like raceme dendrobium</name>
    <name type="synonym">Orchid</name>
    <dbReference type="NCBI Taxonomy" id="117978"/>
    <lineage>
        <taxon>Eukaryota</taxon>
        <taxon>Viridiplantae</taxon>
        <taxon>Streptophyta</taxon>
        <taxon>Embryophyta</taxon>
        <taxon>Tracheophyta</taxon>
        <taxon>Spermatophyta</taxon>
        <taxon>Magnoliopsida</taxon>
        <taxon>Liliopsida</taxon>
        <taxon>Asparagales</taxon>
        <taxon>Orchidaceae</taxon>
        <taxon>Epidendroideae</taxon>
        <taxon>Malaxideae</taxon>
        <taxon>Dendrobiinae</taxon>
        <taxon>Dendrobium</taxon>
    </lineage>
</organism>
<reference evidence="12 13" key="1">
    <citation type="journal article" date="2024" name="Plant Biotechnol. J.">
        <title>Dendrobium thyrsiflorum genome and its molecular insights into genes involved in important horticultural traits.</title>
        <authorList>
            <person name="Chen B."/>
            <person name="Wang J.Y."/>
            <person name="Zheng P.J."/>
            <person name="Li K.L."/>
            <person name="Liang Y.M."/>
            <person name="Chen X.F."/>
            <person name="Zhang C."/>
            <person name="Zhao X."/>
            <person name="He X."/>
            <person name="Zhang G.Q."/>
            <person name="Liu Z.J."/>
            <person name="Xu Q."/>
        </authorList>
    </citation>
    <scope>NUCLEOTIDE SEQUENCE [LARGE SCALE GENOMIC DNA]</scope>
    <source>
        <strain evidence="12">GZMU011</strain>
    </source>
</reference>
<evidence type="ECO:0000256" key="3">
    <source>
        <dbReference type="ARBA" id="ARBA00022669"/>
    </source>
</evidence>
<keyword evidence="7" id="KW-0326">Glycosidase</keyword>
<dbReference type="CDD" id="cd00325">
    <property type="entry name" value="chitinase_GH19"/>
    <property type="match status" value="2"/>
</dbReference>
<dbReference type="InterPro" id="IPR000726">
    <property type="entry name" value="Glyco_hydro_19_cat"/>
</dbReference>
<keyword evidence="9" id="KW-0732">Signal</keyword>
<feature type="chain" id="PRO_5044749195" description="chitinase" evidence="9">
    <location>
        <begin position="25"/>
        <end position="450"/>
    </location>
</feature>
<gene>
    <name evidence="12" type="ORF">M5K25_013108</name>
</gene>
<evidence type="ECO:0000313" key="13">
    <source>
        <dbReference type="Proteomes" id="UP001552299"/>
    </source>
</evidence>
<evidence type="ECO:0000256" key="9">
    <source>
        <dbReference type="SAM" id="SignalP"/>
    </source>
</evidence>
<dbReference type="Gene3D" id="3.30.20.10">
    <property type="entry name" value="Endochitinase, domain 2"/>
    <property type="match status" value="2"/>
</dbReference>
<dbReference type="EC" id="3.2.1.14" evidence="2"/>
<dbReference type="EMBL" id="JANQDX010000010">
    <property type="protein sequence ID" value="KAL0917993.1"/>
    <property type="molecule type" value="Genomic_DNA"/>
</dbReference>
<evidence type="ECO:0000256" key="1">
    <source>
        <dbReference type="ARBA" id="ARBA00000822"/>
    </source>
</evidence>
<dbReference type="GO" id="GO:0008843">
    <property type="term" value="F:endochitinase activity"/>
    <property type="evidence" value="ECO:0007669"/>
    <property type="project" value="UniProtKB-EC"/>
</dbReference>
<feature type="signal peptide" evidence="9">
    <location>
        <begin position="1"/>
        <end position="24"/>
    </location>
</feature>
<dbReference type="GO" id="GO:0008061">
    <property type="term" value="F:chitin binding"/>
    <property type="evidence" value="ECO:0007669"/>
    <property type="project" value="UniProtKB-KW"/>
</dbReference>
<evidence type="ECO:0000256" key="8">
    <source>
        <dbReference type="ARBA" id="ARBA00023326"/>
    </source>
</evidence>
<keyword evidence="6" id="KW-0119">Carbohydrate metabolism</keyword>
<evidence type="ECO:0000256" key="5">
    <source>
        <dbReference type="ARBA" id="ARBA00023024"/>
    </source>
</evidence>
<proteinExistence type="predicted"/>
<keyword evidence="4" id="KW-0378">Hydrolase</keyword>
<keyword evidence="8" id="KW-0624">Polysaccharide degradation</keyword>
<evidence type="ECO:0000259" key="10">
    <source>
        <dbReference type="PROSITE" id="PS00773"/>
    </source>
</evidence>
<dbReference type="InterPro" id="IPR023346">
    <property type="entry name" value="Lysozyme-like_dom_sf"/>
</dbReference>
<evidence type="ECO:0000313" key="12">
    <source>
        <dbReference type="EMBL" id="KAL0917993.1"/>
    </source>
</evidence>
<accession>A0ABD0UZM4</accession>
<keyword evidence="13" id="KW-1185">Reference proteome</keyword>
<evidence type="ECO:0000256" key="2">
    <source>
        <dbReference type="ARBA" id="ARBA00012729"/>
    </source>
</evidence>
<feature type="domain" description="Glycoside hydrolase family 19 catalytic" evidence="10">
    <location>
        <begin position="270"/>
        <end position="292"/>
    </location>
</feature>
<dbReference type="PANTHER" id="PTHR22595:SF197">
    <property type="entry name" value="CHITINASE FAMILY PROTEIN"/>
    <property type="match status" value="1"/>
</dbReference>
<name>A0ABD0UZM4_DENTH</name>
<evidence type="ECO:0000256" key="6">
    <source>
        <dbReference type="ARBA" id="ARBA00023277"/>
    </source>
</evidence>
<evidence type="ECO:0000259" key="11">
    <source>
        <dbReference type="PROSITE" id="PS00774"/>
    </source>
</evidence>